<reference evidence="1 2" key="1">
    <citation type="submission" date="2013-08" db="EMBL/GenBank/DDBJ databases">
        <title>The genome sequence of Knoellia sinensis.</title>
        <authorList>
            <person name="Zhu W."/>
            <person name="Wang G."/>
        </authorList>
    </citation>
    <scope>NUCLEOTIDE SEQUENCE [LARGE SCALE GENOMIC DNA]</scope>
    <source>
        <strain evidence="1 2">KCTC 19936</strain>
    </source>
</reference>
<protein>
    <submittedName>
        <fullName evidence="1">Uncharacterized protein</fullName>
    </submittedName>
</protein>
<comment type="caution">
    <text evidence="1">The sequence shown here is derived from an EMBL/GenBank/DDBJ whole genome shotgun (WGS) entry which is preliminary data.</text>
</comment>
<keyword evidence="2" id="KW-1185">Reference proteome</keyword>
<organism evidence="1 2">
    <name type="scientific">Knoellia sinensis KCTC 19936</name>
    <dbReference type="NCBI Taxonomy" id="1385520"/>
    <lineage>
        <taxon>Bacteria</taxon>
        <taxon>Bacillati</taxon>
        <taxon>Actinomycetota</taxon>
        <taxon>Actinomycetes</taxon>
        <taxon>Micrococcales</taxon>
        <taxon>Intrasporangiaceae</taxon>
        <taxon>Knoellia</taxon>
    </lineage>
</organism>
<name>A0A0A0J7C8_9MICO</name>
<dbReference type="AlphaFoldDB" id="A0A0A0J7C8"/>
<evidence type="ECO:0000313" key="2">
    <source>
        <dbReference type="Proteomes" id="UP000030002"/>
    </source>
</evidence>
<gene>
    <name evidence="1" type="ORF">N802_17535</name>
</gene>
<sequence>MDYPWVASIAMSLLDAQEPDVQWGCEHDAAR</sequence>
<dbReference type="Proteomes" id="UP000030002">
    <property type="component" value="Unassembled WGS sequence"/>
</dbReference>
<proteinExistence type="predicted"/>
<dbReference type="EMBL" id="AVPJ01000006">
    <property type="protein sequence ID" value="KGN32699.1"/>
    <property type="molecule type" value="Genomic_DNA"/>
</dbReference>
<evidence type="ECO:0000313" key="1">
    <source>
        <dbReference type="EMBL" id="KGN32699.1"/>
    </source>
</evidence>
<accession>A0A0A0J7C8</accession>